<dbReference type="PROSITE" id="PS50883">
    <property type="entry name" value="EAL"/>
    <property type="match status" value="1"/>
</dbReference>
<accession>A0A5B7YAN3</accession>
<dbReference type="PANTHER" id="PTHR33525">
    <property type="match status" value="1"/>
</dbReference>
<proteinExistence type="predicted"/>
<reference evidence="3 4" key="1">
    <citation type="submission" date="2019-04" db="EMBL/GenBank/DDBJ databases">
        <title>Salinimonas iocasae sp. nov., a halophilic bacterium isolated from the outer tube casing of tubeworms in Okinawa Trough.</title>
        <authorList>
            <person name="Zhang H."/>
            <person name="Wang H."/>
            <person name="Li C."/>
        </authorList>
    </citation>
    <scope>NUCLEOTIDE SEQUENCE [LARGE SCALE GENOMIC DNA]</scope>
    <source>
        <strain evidence="3 4">KX18D6</strain>
    </source>
</reference>
<dbReference type="PROSITE" id="PS51833">
    <property type="entry name" value="HDOD"/>
    <property type="match status" value="1"/>
</dbReference>
<dbReference type="AlphaFoldDB" id="A0A5B7YAN3"/>
<dbReference type="Gene3D" id="1.10.3210.10">
    <property type="entry name" value="Hypothetical protein af1432"/>
    <property type="match status" value="1"/>
</dbReference>
<name>A0A5B7YAN3_9ALTE</name>
<evidence type="ECO:0000259" key="2">
    <source>
        <dbReference type="PROSITE" id="PS51833"/>
    </source>
</evidence>
<dbReference type="PANTHER" id="PTHR33525:SF4">
    <property type="entry name" value="CYCLIC DI-GMP PHOSPHODIESTERASE CDGJ"/>
    <property type="match status" value="1"/>
</dbReference>
<organism evidence="3 4">
    <name type="scientific">Salinimonas iocasae</name>
    <dbReference type="NCBI Taxonomy" id="2572577"/>
    <lineage>
        <taxon>Bacteria</taxon>
        <taxon>Pseudomonadati</taxon>
        <taxon>Pseudomonadota</taxon>
        <taxon>Gammaproteobacteria</taxon>
        <taxon>Alteromonadales</taxon>
        <taxon>Alteromonadaceae</taxon>
        <taxon>Alteromonas/Salinimonas group</taxon>
        <taxon>Salinimonas</taxon>
    </lineage>
</organism>
<evidence type="ECO:0000259" key="1">
    <source>
        <dbReference type="PROSITE" id="PS50883"/>
    </source>
</evidence>
<dbReference type="SUPFAM" id="SSF109604">
    <property type="entry name" value="HD-domain/PDEase-like"/>
    <property type="match status" value="1"/>
</dbReference>
<dbReference type="InterPro" id="IPR035919">
    <property type="entry name" value="EAL_sf"/>
</dbReference>
<dbReference type="InterPro" id="IPR001633">
    <property type="entry name" value="EAL_dom"/>
</dbReference>
<evidence type="ECO:0000313" key="4">
    <source>
        <dbReference type="Proteomes" id="UP000304912"/>
    </source>
</evidence>
<dbReference type="InterPro" id="IPR014408">
    <property type="entry name" value="dGMP_Pdiesterase_EAL/HD-GYP"/>
</dbReference>
<gene>
    <name evidence="3" type="ORF">FBQ74_02075</name>
</gene>
<feature type="domain" description="HDOD" evidence="2">
    <location>
        <begin position="198"/>
        <end position="384"/>
    </location>
</feature>
<dbReference type="Proteomes" id="UP000304912">
    <property type="component" value="Chromosome"/>
</dbReference>
<dbReference type="SMART" id="SM00052">
    <property type="entry name" value="EAL"/>
    <property type="match status" value="1"/>
</dbReference>
<dbReference type="PIRSF" id="PIRSF003180">
    <property type="entry name" value="DiGMPpdiest_YuxH"/>
    <property type="match status" value="1"/>
</dbReference>
<protein>
    <submittedName>
        <fullName evidence="3">HDOD domain-containing protein</fullName>
    </submittedName>
</protein>
<sequence length="405" mass="46582">MFAYVARQPIFNTHHELYAYELLFRDGKSNGFPDVSPDEATSRVISSTHLSLGLEAVIGKHLAFINFHQDTLINHFPRSLDPAHTVIEILETVDINIELIDACRQLKKLGYQIALDDYDLDEKWAPFLSFVSIIKFDIRETSYEKIAAMVPDLKDRGIKLLAEKVETRAEFEKYHMLGFDYFQGYYLAKPELVRHKQFTAGQLTMMELMNESASRSLSMRKIKTIIERDPALTFQLLRYINNPLVNKRNKISSLHHALTYMGEQELRKFIALLALSNMCKDEPNELLTMSLVRAKFCERLCASTGNADVNAGFLVGLLSLLDALISQPMEELVEKIPLDEDVQQALCKKPGWLRHCVQLIAYFEQAQWAGVKQFATRYKLNQSDLHRYYSEALDWVNQIHTPVIS</sequence>
<dbReference type="InterPro" id="IPR052340">
    <property type="entry name" value="RNase_Y/CdgJ"/>
</dbReference>
<dbReference type="InterPro" id="IPR013976">
    <property type="entry name" value="HDOD"/>
</dbReference>
<evidence type="ECO:0000313" key="3">
    <source>
        <dbReference type="EMBL" id="QCZ92336.1"/>
    </source>
</evidence>
<dbReference type="EMBL" id="CP039852">
    <property type="protein sequence ID" value="QCZ92336.1"/>
    <property type="molecule type" value="Genomic_DNA"/>
</dbReference>
<dbReference type="Gene3D" id="3.20.20.450">
    <property type="entry name" value="EAL domain"/>
    <property type="match status" value="1"/>
</dbReference>
<feature type="domain" description="EAL" evidence="1">
    <location>
        <begin position="1"/>
        <end position="204"/>
    </location>
</feature>
<dbReference type="SUPFAM" id="SSF141868">
    <property type="entry name" value="EAL domain-like"/>
    <property type="match status" value="1"/>
</dbReference>
<keyword evidence="4" id="KW-1185">Reference proteome</keyword>
<dbReference type="RefSeq" id="WP_139755096.1">
    <property type="nucleotide sequence ID" value="NZ_CP039852.1"/>
</dbReference>
<dbReference type="Pfam" id="PF00563">
    <property type="entry name" value="EAL"/>
    <property type="match status" value="1"/>
</dbReference>
<dbReference type="Pfam" id="PF08668">
    <property type="entry name" value="HDOD"/>
    <property type="match status" value="1"/>
</dbReference>
<dbReference type="OrthoDB" id="9804751at2"/>
<dbReference type="KEGG" id="salk:FBQ74_02075"/>